<keyword evidence="2" id="KW-1185">Reference proteome</keyword>
<accession>A0ABY2H4N8</accession>
<dbReference type="RefSeq" id="XP_073558536.1">
    <property type="nucleotide sequence ID" value="XM_073702881.1"/>
</dbReference>
<organism evidence="1 2">
    <name type="scientific">Trichoderma ghanense</name>
    <dbReference type="NCBI Taxonomy" id="65468"/>
    <lineage>
        <taxon>Eukaryota</taxon>
        <taxon>Fungi</taxon>
        <taxon>Dikarya</taxon>
        <taxon>Ascomycota</taxon>
        <taxon>Pezizomycotina</taxon>
        <taxon>Sordariomycetes</taxon>
        <taxon>Hypocreomycetidae</taxon>
        <taxon>Hypocreales</taxon>
        <taxon>Hypocreaceae</taxon>
        <taxon>Trichoderma</taxon>
    </lineage>
</organism>
<evidence type="ECO:0000313" key="1">
    <source>
        <dbReference type="EMBL" id="TFB02335.1"/>
    </source>
</evidence>
<gene>
    <name evidence="1" type="ORF">CCMA1212_005627</name>
</gene>
<name>A0ABY2H4N8_9HYPO</name>
<dbReference type="EMBL" id="PPTA01000007">
    <property type="protein sequence ID" value="TFB02335.1"/>
    <property type="molecule type" value="Genomic_DNA"/>
</dbReference>
<comment type="caution">
    <text evidence="1">The sequence shown here is derived from an EMBL/GenBank/DDBJ whole genome shotgun (WGS) entry which is preliminary data.</text>
</comment>
<dbReference type="Proteomes" id="UP001642720">
    <property type="component" value="Unassembled WGS sequence"/>
</dbReference>
<dbReference type="GeneID" id="300577331"/>
<evidence type="ECO:0000313" key="2">
    <source>
        <dbReference type="Proteomes" id="UP001642720"/>
    </source>
</evidence>
<proteinExistence type="predicted"/>
<sequence>MASRAEAVVQELGCESTGRLVGCSACRFPGCCAALRYESLSAPATAASILGLRCVALRCVAFRCPGLHSALRHCYHRAIQPRQPTYSLNLQSRSLLNAHACPPEMVF</sequence>
<reference evidence="1 2" key="1">
    <citation type="submission" date="2018-01" db="EMBL/GenBank/DDBJ databases">
        <title>Genome characterization of the sugarcane-associated fungus Trichoderma ghanense CCMA-1212 and their application in lignocelulose bioconversion.</title>
        <authorList>
            <person name="Steindorff A.S."/>
            <person name="Mendes T.D."/>
            <person name="Vilela E.S.D."/>
            <person name="Rodrigues D.S."/>
            <person name="Formighieri E.F."/>
            <person name="Melo I.S."/>
            <person name="Favaro L.C.L."/>
        </authorList>
    </citation>
    <scope>NUCLEOTIDE SEQUENCE [LARGE SCALE GENOMIC DNA]</scope>
    <source>
        <strain evidence="1 2">CCMA-1212</strain>
    </source>
</reference>
<protein>
    <submittedName>
        <fullName evidence="1">Uncharacterized protein</fullName>
    </submittedName>
</protein>